<name>A0A7Z0WKI5_9PSEU</name>
<protein>
    <submittedName>
        <fullName evidence="3">Uncharacterized protein</fullName>
    </submittedName>
</protein>
<gene>
    <name evidence="3" type="ORF">BLA60_23400</name>
</gene>
<accession>A0A7Z0WKI5</accession>
<reference evidence="3 4" key="1">
    <citation type="submission" date="2016-12" db="EMBL/GenBank/DDBJ databases">
        <title>The draft genome sequence of Actinophytocola xinjiangensis.</title>
        <authorList>
            <person name="Wang W."/>
            <person name="Yuan L."/>
        </authorList>
    </citation>
    <scope>NUCLEOTIDE SEQUENCE [LARGE SCALE GENOMIC DNA]</scope>
    <source>
        <strain evidence="3 4">CGMCC 4.4663</strain>
    </source>
</reference>
<evidence type="ECO:0000313" key="4">
    <source>
        <dbReference type="Proteomes" id="UP000185696"/>
    </source>
</evidence>
<evidence type="ECO:0000313" key="3">
    <source>
        <dbReference type="EMBL" id="OLF08370.1"/>
    </source>
</evidence>
<organism evidence="3 4">
    <name type="scientific">Actinophytocola xinjiangensis</name>
    <dbReference type="NCBI Taxonomy" id="485602"/>
    <lineage>
        <taxon>Bacteria</taxon>
        <taxon>Bacillati</taxon>
        <taxon>Actinomycetota</taxon>
        <taxon>Actinomycetes</taxon>
        <taxon>Pseudonocardiales</taxon>
        <taxon>Pseudonocardiaceae</taxon>
    </lineage>
</organism>
<proteinExistence type="predicted"/>
<keyword evidence="4" id="KW-1185">Reference proteome</keyword>
<evidence type="ECO:0000256" key="2">
    <source>
        <dbReference type="SAM" id="Phobius"/>
    </source>
</evidence>
<sequence>MDAWPFLVARGRRRGHTVLLAPAALTTPGVIEDVVGPVPEGRGHHQADAPGGLHLVWTEHRVTDTELGGDATDEHGRPLRLFAGWVCVGARTVAVDQADLAHVLAAGLATYRRFLADEDRFTTEPAGAFTARSRIVPVSRPASARRASRTWGLAGLGVLVVAVVTAILLLTTGGEEPDPACPPPPRPGGPPPVSASERAATAAPCEPDPRP</sequence>
<dbReference type="EMBL" id="MSIF01000012">
    <property type="protein sequence ID" value="OLF08370.1"/>
    <property type="molecule type" value="Genomic_DNA"/>
</dbReference>
<comment type="caution">
    <text evidence="3">The sequence shown here is derived from an EMBL/GenBank/DDBJ whole genome shotgun (WGS) entry which is preliminary data.</text>
</comment>
<evidence type="ECO:0000256" key="1">
    <source>
        <dbReference type="SAM" id="MobiDB-lite"/>
    </source>
</evidence>
<dbReference type="Proteomes" id="UP000185696">
    <property type="component" value="Unassembled WGS sequence"/>
</dbReference>
<dbReference type="RefSeq" id="WP_075135112.1">
    <property type="nucleotide sequence ID" value="NZ_MSIF01000012.1"/>
</dbReference>
<feature type="transmembrane region" description="Helical" evidence="2">
    <location>
        <begin position="150"/>
        <end position="170"/>
    </location>
</feature>
<keyword evidence="2" id="KW-1133">Transmembrane helix</keyword>
<dbReference type="OrthoDB" id="3831431at2"/>
<keyword evidence="2" id="KW-0812">Transmembrane</keyword>
<feature type="compositionally biased region" description="Pro residues" evidence="1">
    <location>
        <begin position="179"/>
        <end position="193"/>
    </location>
</feature>
<dbReference type="AlphaFoldDB" id="A0A7Z0WKI5"/>
<feature type="region of interest" description="Disordered" evidence="1">
    <location>
        <begin position="173"/>
        <end position="211"/>
    </location>
</feature>
<keyword evidence="2" id="KW-0472">Membrane</keyword>